<dbReference type="SUPFAM" id="SSF48452">
    <property type="entry name" value="TPR-like"/>
    <property type="match status" value="1"/>
</dbReference>
<dbReference type="AlphaFoldDB" id="A0A2K0XF76"/>
<feature type="domain" description="SusD-like N-terminal" evidence="1">
    <location>
        <begin position="22"/>
        <end position="221"/>
    </location>
</feature>
<reference evidence="2 3" key="1">
    <citation type="submission" date="2017-03" db="EMBL/GenBank/DDBJ databases">
        <authorList>
            <person name="Afonso C.L."/>
            <person name="Miller P.J."/>
            <person name="Scott M.A."/>
            <person name="Spackman E."/>
            <person name="Goraichik I."/>
            <person name="Dimitrov K.M."/>
            <person name="Suarez D.L."/>
            <person name="Swayne D.E."/>
        </authorList>
    </citation>
    <scope>NUCLEOTIDE SEQUENCE [LARGE SCALE GENOMIC DNA]</scope>
    <source>
        <strain evidence="2 3">DNF00076</strain>
    </source>
</reference>
<evidence type="ECO:0000259" key="1">
    <source>
        <dbReference type="Pfam" id="PF14322"/>
    </source>
</evidence>
<gene>
    <name evidence="2" type="ORF">BFS16_09630</name>
</gene>
<dbReference type="InterPro" id="IPR011990">
    <property type="entry name" value="TPR-like_helical_dom_sf"/>
</dbReference>
<evidence type="ECO:0000313" key="3">
    <source>
        <dbReference type="Proteomes" id="UP000236634"/>
    </source>
</evidence>
<dbReference type="Pfam" id="PF14322">
    <property type="entry name" value="SusD-like_3"/>
    <property type="match status" value="1"/>
</dbReference>
<organism evidence="2 3">
    <name type="scientific">Hoylesella timonensis</name>
    <dbReference type="NCBI Taxonomy" id="386414"/>
    <lineage>
        <taxon>Bacteria</taxon>
        <taxon>Pseudomonadati</taxon>
        <taxon>Bacteroidota</taxon>
        <taxon>Bacteroidia</taxon>
        <taxon>Bacteroidales</taxon>
        <taxon>Prevotellaceae</taxon>
        <taxon>Hoylesella</taxon>
    </lineage>
</organism>
<accession>A0A2K0XF76</accession>
<name>A0A2K0XF76_9BACT</name>
<protein>
    <submittedName>
        <fullName evidence="2">Carbohydrate-binding protein</fullName>
    </submittedName>
</protein>
<dbReference type="Proteomes" id="UP000236634">
    <property type="component" value="Unassembled WGS sequence"/>
</dbReference>
<evidence type="ECO:0000313" key="2">
    <source>
        <dbReference type="EMBL" id="PNP93173.1"/>
    </source>
</evidence>
<dbReference type="InterPro" id="IPR033985">
    <property type="entry name" value="SusD-like_N"/>
</dbReference>
<proteinExistence type="predicted"/>
<dbReference type="EMBL" id="NBAX01000008">
    <property type="protein sequence ID" value="PNP93173.1"/>
    <property type="molecule type" value="Genomic_DNA"/>
</dbReference>
<sequence length="526" mass="59559">MKKIYLFLSAVFALGITTSCNDYLDKLPDDRAEVDNVDKVQKLLVSAYPKQDPTYIFEMSSDNVDDNGTNFGYSPKEEQLYRWKDVETEGNDDPKYIWNHCYTAVASANLALQAIENLGTPVELNGAKAEALLCRAYSMFRLSTVFCMAWDPAKAEQYLGLPYPKVPDVSVNTRGTLKQLYENINADIEAAIPLLDDTYLKVPKYHFNAKAAYAFAARFNLFYLNYDKTIKYANEVLGSNPSGVLRNMNEYASLTIDAFSNKYISTSENANLLILPSVSRLARTGSRFNHNMTMTDCETFWVPMPWAPRGGSSNNCLVEARKLYGNNQKVWIPTVNEYFEVTDKINDTGFPHIVRPVFTTDQVLLERAEAYVMKKKYAEALTDMNAWITAHTKPVQGTAKRPTLTQESLNKFINDTPLAKDTITTNRDRSIKKTLHPQGFTLEEGTQLNMIYMLLQMRRIETFWHGGRFLDIKRFGITVCHLLDGEDPIFFKPGDLRGAIQLPLDVIDAGLEANPRDANTSKTSKK</sequence>
<dbReference type="RefSeq" id="WP_103003799.1">
    <property type="nucleotide sequence ID" value="NZ_NBAX01000008.1"/>
</dbReference>
<dbReference type="PROSITE" id="PS51257">
    <property type="entry name" value="PROKAR_LIPOPROTEIN"/>
    <property type="match status" value="1"/>
</dbReference>
<dbReference type="Gene3D" id="1.25.40.390">
    <property type="match status" value="2"/>
</dbReference>
<comment type="caution">
    <text evidence="2">The sequence shown here is derived from an EMBL/GenBank/DDBJ whole genome shotgun (WGS) entry which is preliminary data.</text>
</comment>